<evidence type="ECO:0000313" key="3">
    <source>
        <dbReference type="EMBL" id="KAF2192363.1"/>
    </source>
</evidence>
<dbReference type="OrthoDB" id="1577640at2759"/>
<name>A0A6A6EMT3_9PEZI</name>
<dbReference type="Proteomes" id="UP000800200">
    <property type="component" value="Unassembled WGS sequence"/>
</dbReference>
<feature type="domain" description="Nephrocystin 3-like N-terminal" evidence="2">
    <location>
        <begin position="339"/>
        <end position="500"/>
    </location>
</feature>
<keyword evidence="4" id="KW-1185">Reference proteome</keyword>
<proteinExistence type="predicted"/>
<dbReference type="InterPro" id="IPR056884">
    <property type="entry name" value="NPHP3-like_N"/>
</dbReference>
<dbReference type="AlphaFoldDB" id="A0A6A6EMT3"/>
<dbReference type="PANTHER" id="PTHR46082:SF11">
    <property type="entry name" value="AAA+ ATPASE DOMAIN-CONTAINING PROTEIN-RELATED"/>
    <property type="match status" value="1"/>
</dbReference>
<dbReference type="SUPFAM" id="SSF52540">
    <property type="entry name" value="P-loop containing nucleoside triphosphate hydrolases"/>
    <property type="match status" value="1"/>
</dbReference>
<dbReference type="InterPro" id="IPR053137">
    <property type="entry name" value="NLR-like"/>
</dbReference>
<evidence type="ECO:0000256" key="1">
    <source>
        <dbReference type="ARBA" id="ARBA00022737"/>
    </source>
</evidence>
<dbReference type="InterPro" id="IPR027417">
    <property type="entry name" value="P-loop_NTPase"/>
</dbReference>
<keyword evidence="1" id="KW-0677">Repeat</keyword>
<evidence type="ECO:0000259" key="2">
    <source>
        <dbReference type="Pfam" id="PF24883"/>
    </source>
</evidence>
<dbReference type="EMBL" id="ML994615">
    <property type="protein sequence ID" value="KAF2192363.1"/>
    <property type="molecule type" value="Genomic_DNA"/>
</dbReference>
<sequence length="566" mass="62287">MAQALPQLDNSEYAVGWIAALPHERAAAEAMLDKEHAPTQHKHTNDDNIYSLGSINGPNGEHNVVIASLPPGRYGTTPAATAAAQMLSSFPAVKFGLMVGIGGGIPSDDNDIRLGDVVVSKPEGSFGGVRQYDYGKATTHGFEERGALNSPPRVLLNAMGALESKHEKRGTAIPTLLEAMHKDYPLMAKPRNGLGYSYQGTNYDRLFQPDYEHASSKRDCNECDGTKEVDRQERSDQDPYIHYGTIASGNQVIKDARKRDLISKNSTAAAYAKELLQITDAADVKSTPEAREVMHELQEIKSIAKEIILDRKQQDMFKWLSPLNPSARHLECEKKRVKGTGTWMLEDPKFLDWFSKTAECQTLCSYGAAGAGKTIISSLVIDKLGEHMAQGSKIGLGYIYCDYRDQKEQTTENILGAVLKQLLGFLPEIPEAVLKLYGERVSQGKSLSLTDAVDLLGIACAQFSKVYVCLDALDELGNLRGLLKQLRNSHYSIQIFITGRQHVKSTVQEYLTEGQSISITAHENDIRRFVEHEIGGPNDIEPDAIDEKLRKDIVEKVVDSAKGVSV</sequence>
<dbReference type="PANTHER" id="PTHR46082">
    <property type="entry name" value="ATP/GTP-BINDING PROTEIN-RELATED"/>
    <property type="match status" value="1"/>
</dbReference>
<dbReference type="Gene3D" id="3.40.50.1580">
    <property type="entry name" value="Nucleoside phosphorylase domain"/>
    <property type="match status" value="1"/>
</dbReference>
<dbReference type="InterPro" id="IPR035994">
    <property type="entry name" value="Nucleoside_phosphorylase_sf"/>
</dbReference>
<evidence type="ECO:0000313" key="4">
    <source>
        <dbReference type="Proteomes" id="UP000800200"/>
    </source>
</evidence>
<dbReference type="GO" id="GO:0009116">
    <property type="term" value="P:nucleoside metabolic process"/>
    <property type="evidence" value="ECO:0007669"/>
    <property type="project" value="InterPro"/>
</dbReference>
<organism evidence="3 4">
    <name type="scientific">Zopfia rhizophila CBS 207.26</name>
    <dbReference type="NCBI Taxonomy" id="1314779"/>
    <lineage>
        <taxon>Eukaryota</taxon>
        <taxon>Fungi</taxon>
        <taxon>Dikarya</taxon>
        <taxon>Ascomycota</taxon>
        <taxon>Pezizomycotina</taxon>
        <taxon>Dothideomycetes</taxon>
        <taxon>Dothideomycetes incertae sedis</taxon>
        <taxon>Zopfiaceae</taxon>
        <taxon>Zopfia</taxon>
    </lineage>
</organism>
<dbReference type="SUPFAM" id="SSF53167">
    <property type="entry name" value="Purine and uridine phosphorylases"/>
    <property type="match status" value="1"/>
</dbReference>
<dbReference type="Gene3D" id="3.40.50.300">
    <property type="entry name" value="P-loop containing nucleotide triphosphate hydrolases"/>
    <property type="match status" value="1"/>
</dbReference>
<gene>
    <name evidence="3" type="ORF">K469DRAFT_554719</name>
</gene>
<reference evidence="3" key="1">
    <citation type="journal article" date="2020" name="Stud. Mycol.">
        <title>101 Dothideomycetes genomes: a test case for predicting lifestyles and emergence of pathogens.</title>
        <authorList>
            <person name="Haridas S."/>
            <person name="Albert R."/>
            <person name="Binder M."/>
            <person name="Bloem J."/>
            <person name="Labutti K."/>
            <person name="Salamov A."/>
            <person name="Andreopoulos B."/>
            <person name="Baker S."/>
            <person name="Barry K."/>
            <person name="Bills G."/>
            <person name="Bluhm B."/>
            <person name="Cannon C."/>
            <person name="Castanera R."/>
            <person name="Culley D."/>
            <person name="Daum C."/>
            <person name="Ezra D."/>
            <person name="Gonzalez J."/>
            <person name="Henrissat B."/>
            <person name="Kuo A."/>
            <person name="Liang C."/>
            <person name="Lipzen A."/>
            <person name="Lutzoni F."/>
            <person name="Magnuson J."/>
            <person name="Mondo S."/>
            <person name="Nolan M."/>
            <person name="Ohm R."/>
            <person name="Pangilinan J."/>
            <person name="Park H.-J."/>
            <person name="Ramirez L."/>
            <person name="Alfaro M."/>
            <person name="Sun H."/>
            <person name="Tritt A."/>
            <person name="Yoshinaga Y."/>
            <person name="Zwiers L.-H."/>
            <person name="Turgeon B."/>
            <person name="Goodwin S."/>
            <person name="Spatafora J."/>
            <person name="Crous P."/>
            <person name="Grigoriev I."/>
        </authorList>
    </citation>
    <scope>NUCLEOTIDE SEQUENCE</scope>
    <source>
        <strain evidence="3">CBS 207.26</strain>
    </source>
</reference>
<protein>
    <recommendedName>
        <fullName evidence="2">Nephrocystin 3-like N-terminal domain-containing protein</fullName>
    </recommendedName>
</protein>
<dbReference type="Pfam" id="PF24883">
    <property type="entry name" value="NPHP3_N"/>
    <property type="match status" value="1"/>
</dbReference>
<accession>A0A6A6EMT3</accession>
<dbReference type="GO" id="GO:0003824">
    <property type="term" value="F:catalytic activity"/>
    <property type="evidence" value="ECO:0007669"/>
    <property type="project" value="InterPro"/>
</dbReference>